<protein>
    <recommendedName>
        <fullName evidence="2">SbsA Ig-like domain-containing protein</fullName>
    </recommendedName>
</protein>
<dbReference type="SUPFAM" id="SSF50969">
    <property type="entry name" value="YVTN repeat-like/Quinoprotein amine dehydrogenase"/>
    <property type="match status" value="1"/>
</dbReference>
<reference evidence="1" key="1">
    <citation type="submission" date="2024-05" db="EMBL/GenBank/DDBJ databases">
        <authorList>
            <person name="Yu L."/>
        </authorList>
    </citation>
    <scope>NUCLEOTIDE SEQUENCE</scope>
    <source>
        <strain evidence="1">G08B096</strain>
    </source>
</reference>
<evidence type="ECO:0008006" key="2">
    <source>
        <dbReference type="Google" id="ProtNLM"/>
    </source>
</evidence>
<organism evidence="1">
    <name type="scientific">Agromyces sp. G08B096</name>
    <dbReference type="NCBI Taxonomy" id="3156399"/>
    <lineage>
        <taxon>Bacteria</taxon>
        <taxon>Bacillati</taxon>
        <taxon>Actinomycetota</taxon>
        <taxon>Actinomycetes</taxon>
        <taxon>Micrococcales</taxon>
        <taxon>Microbacteriaceae</taxon>
        <taxon>Agromyces</taxon>
    </lineage>
</organism>
<proteinExistence type="predicted"/>
<dbReference type="InterPro" id="IPR011044">
    <property type="entry name" value="Quino_amine_DH_bsu"/>
</dbReference>
<evidence type="ECO:0000313" key="1">
    <source>
        <dbReference type="EMBL" id="XBX82451.1"/>
    </source>
</evidence>
<gene>
    <name evidence="1" type="ORF">ABIQ69_00650</name>
</gene>
<accession>A0AAU7W6U0</accession>
<dbReference type="AlphaFoldDB" id="A0AAU7W6U0"/>
<sequence length="451" mass="46811">MATIAVLAAATASLGVAGALQGPRLQTAAVDAERVTQLAGSRVVLELNQPIARVDGSLRVEPDEPAELTVEGDRLIVEFARPLPYDTEVAVTVEGVVGETQPTPATIEHRFTTAESSLHTLVRRSDTGRPDAVVRGSLSGGDPEVVLEAPRLLSFAEAADVVVAVAIEDDELHTLRVAGVGQETQTLRLPEPGHIRSIAGSTTNPIVAFVLDGAPRPGGVEPAYRNALFTLDVSGQTAAPAPVLGLGGAPMRVMDWRFVPGTTSLVVQDFDGALFLVDALGLTPPAPLGVHSELRGFVPGTTDLVVADPDRGLVIDLETGDARENVLPAAELPDNAYPGRVEQLDLEGTHALAVLLTTTADDGTVQAQSLLAVAGPEGTAVRYATGARSRLLGYCVSPNGRYAAVETADVDAESDGYPNAPAMRDRLTTVVDLADGAIVRTQSGGGSDWCG</sequence>
<dbReference type="EMBL" id="CP158374">
    <property type="protein sequence ID" value="XBX82451.1"/>
    <property type="molecule type" value="Genomic_DNA"/>
</dbReference>
<name>A0AAU7W6U0_9MICO</name>
<dbReference type="RefSeq" id="WP_350348468.1">
    <property type="nucleotide sequence ID" value="NZ_CP158374.1"/>
</dbReference>